<feature type="binding site" evidence="11">
    <location>
        <position position="343"/>
    </location>
    <ligand>
        <name>NAD(+)</name>
        <dbReference type="ChEBI" id="CHEBI:57540"/>
    </ligand>
</feature>
<dbReference type="InterPro" id="IPR014027">
    <property type="entry name" value="UDP-Glc/GDP-Man_DH_C"/>
</dbReference>
<dbReference type="PIRSF" id="PIRSF500134">
    <property type="entry name" value="UDPglc_DH_bac"/>
    <property type="match status" value="1"/>
</dbReference>
<feature type="domain" description="UDP-glucose/GDP-mannose dehydrogenase C-terminal" evidence="12">
    <location>
        <begin position="329"/>
        <end position="431"/>
    </location>
</feature>
<comment type="pathway">
    <text evidence="1">Nucleotide-sugar biosynthesis; UDP-alpha-D-glucuronate biosynthesis; UDP-alpha-D-glucuronate from UDP-alpha-D-glucose: step 1/1.</text>
</comment>
<feature type="active site" description="Nucleophile" evidence="9">
    <location>
        <position position="275"/>
    </location>
</feature>
<dbReference type="InterPro" id="IPR028357">
    <property type="entry name" value="UDPglc_DH_bac"/>
</dbReference>
<feature type="binding site" evidence="11">
    <location>
        <position position="35"/>
    </location>
    <ligand>
        <name>NAD(+)</name>
        <dbReference type="ChEBI" id="CHEBI:57540"/>
    </ligand>
</feature>
<evidence type="ECO:0000256" key="3">
    <source>
        <dbReference type="ARBA" id="ARBA00012954"/>
    </source>
</evidence>
<dbReference type="InterPro" id="IPR017476">
    <property type="entry name" value="UDP-Glc/GDP-Man"/>
</dbReference>
<organism evidence="13 14">
    <name type="scientific">Kryptobacter tengchongensis</name>
    <dbReference type="NCBI Taxonomy" id="1643429"/>
    <lineage>
        <taxon>Bacteria</taxon>
        <taxon>Pseudomonadati</taxon>
        <taxon>Candidatus Kryptoniota</taxon>
        <taxon>Candidatus Kryptobacter</taxon>
    </lineage>
</organism>
<feature type="binding site" evidence="11">
    <location>
        <position position="130"/>
    </location>
    <ligand>
        <name>NAD(+)</name>
        <dbReference type="ChEBI" id="CHEBI:57540"/>
    </ligand>
</feature>
<dbReference type="GO" id="GO:0000271">
    <property type="term" value="P:polysaccharide biosynthetic process"/>
    <property type="evidence" value="ECO:0007669"/>
    <property type="project" value="InterPro"/>
</dbReference>
<dbReference type="SMART" id="SM00984">
    <property type="entry name" value="UDPG_MGDP_dh_C"/>
    <property type="match status" value="1"/>
</dbReference>
<evidence type="ECO:0000256" key="1">
    <source>
        <dbReference type="ARBA" id="ARBA00004701"/>
    </source>
</evidence>
<dbReference type="EMBL" id="CZVV01000009">
    <property type="protein sequence ID" value="CUS97447.1"/>
    <property type="molecule type" value="Genomic_DNA"/>
</dbReference>
<evidence type="ECO:0000313" key="13">
    <source>
        <dbReference type="EMBL" id="CUS97447.1"/>
    </source>
</evidence>
<feature type="binding site" evidence="10">
    <location>
        <position position="336"/>
    </location>
    <ligand>
        <name>substrate</name>
    </ligand>
</feature>
<evidence type="ECO:0000256" key="4">
    <source>
        <dbReference type="ARBA" id="ARBA00015132"/>
    </source>
</evidence>
<dbReference type="SUPFAM" id="SSF48179">
    <property type="entry name" value="6-phosphogluconate dehydrogenase C-terminal domain-like"/>
    <property type="match status" value="1"/>
</dbReference>
<dbReference type="PIRSF" id="PIRSF000124">
    <property type="entry name" value="UDPglc_GDPman_dh"/>
    <property type="match status" value="1"/>
</dbReference>
<dbReference type="InterPro" id="IPR008927">
    <property type="entry name" value="6-PGluconate_DH-like_C_sf"/>
</dbReference>
<dbReference type="Gene3D" id="1.20.5.100">
    <property type="entry name" value="Cytochrome c1, transmembrane anchor, C-terminal"/>
    <property type="match status" value="1"/>
</dbReference>
<feature type="binding site" evidence="11">
    <location>
        <position position="167"/>
    </location>
    <ligand>
        <name>NAD(+)</name>
        <dbReference type="ChEBI" id="CHEBI:57540"/>
    </ligand>
</feature>
<dbReference type="Pfam" id="PF03720">
    <property type="entry name" value="UDPG_MGDP_dh_C"/>
    <property type="match status" value="1"/>
</dbReference>
<gene>
    <name evidence="13" type="ORF">JGI25_00265</name>
</gene>
<dbReference type="PANTHER" id="PTHR43750:SF3">
    <property type="entry name" value="UDP-GLUCOSE 6-DEHYDROGENASE TUAD"/>
    <property type="match status" value="1"/>
</dbReference>
<keyword evidence="6 8" id="KW-0520">NAD</keyword>
<comment type="catalytic activity">
    <reaction evidence="7 8">
        <text>UDP-alpha-D-glucose + 2 NAD(+) + H2O = UDP-alpha-D-glucuronate + 2 NADH + 3 H(+)</text>
        <dbReference type="Rhea" id="RHEA:23596"/>
        <dbReference type="ChEBI" id="CHEBI:15377"/>
        <dbReference type="ChEBI" id="CHEBI:15378"/>
        <dbReference type="ChEBI" id="CHEBI:57540"/>
        <dbReference type="ChEBI" id="CHEBI:57945"/>
        <dbReference type="ChEBI" id="CHEBI:58052"/>
        <dbReference type="ChEBI" id="CHEBI:58885"/>
        <dbReference type="EC" id="1.1.1.22"/>
    </reaction>
</comment>
<accession>A0A916LI78</accession>
<name>A0A916LI78_KRYT1</name>
<evidence type="ECO:0000256" key="10">
    <source>
        <dbReference type="PIRSR" id="PIRSR500134-2"/>
    </source>
</evidence>
<dbReference type="PANTHER" id="PTHR43750">
    <property type="entry name" value="UDP-GLUCOSE 6-DEHYDROGENASE TUAD"/>
    <property type="match status" value="1"/>
</dbReference>
<dbReference type="InterPro" id="IPR001732">
    <property type="entry name" value="UDP-Glc/GDP-Man_DH_N"/>
</dbReference>
<protein>
    <recommendedName>
        <fullName evidence="4 8">UDP-glucose 6-dehydrogenase</fullName>
        <ecNumber evidence="3 8">1.1.1.22</ecNumber>
    </recommendedName>
</protein>
<comment type="caution">
    <text evidence="13">The sequence shown here is derived from an EMBL/GenBank/DDBJ whole genome shotgun (WGS) entry which is preliminary data.</text>
</comment>
<dbReference type="NCBIfam" id="TIGR03026">
    <property type="entry name" value="NDP-sugDHase"/>
    <property type="match status" value="1"/>
</dbReference>
<evidence type="ECO:0000256" key="2">
    <source>
        <dbReference type="ARBA" id="ARBA00006601"/>
    </source>
</evidence>
<dbReference type="InterPro" id="IPR014026">
    <property type="entry name" value="UDP-Glc/GDP-Man_DH_dimer"/>
</dbReference>
<evidence type="ECO:0000256" key="11">
    <source>
        <dbReference type="PIRSR" id="PIRSR500134-3"/>
    </source>
</evidence>
<feature type="binding site" evidence="11">
    <location>
        <position position="30"/>
    </location>
    <ligand>
        <name>NAD(+)</name>
        <dbReference type="ChEBI" id="CHEBI:57540"/>
    </ligand>
</feature>
<feature type="binding site" evidence="10">
    <location>
        <position position="272"/>
    </location>
    <ligand>
        <name>substrate</name>
    </ligand>
</feature>
<evidence type="ECO:0000256" key="5">
    <source>
        <dbReference type="ARBA" id="ARBA00023002"/>
    </source>
</evidence>
<dbReference type="SUPFAM" id="SSF52413">
    <property type="entry name" value="UDP-glucose/GDP-mannose dehydrogenase C-terminal domain"/>
    <property type="match status" value="1"/>
</dbReference>
<evidence type="ECO:0000256" key="7">
    <source>
        <dbReference type="ARBA" id="ARBA00047473"/>
    </source>
</evidence>
<feature type="binding site" evidence="10">
    <location>
        <begin position="164"/>
        <end position="167"/>
    </location>
    <ligand>
        <name>substrate</name>
    </ligand>
</feature>
<dbReference type="InterPro" id="IPR036220">
    <property type="entry name" value="UDP-Glc/GDP-Man_DH_C_sf"/>
</dbReference>
<dbReference type="Proteomes" id="UP000243105">
    <property type="component" value="Unassembled WGS sequence"/>
</dbReference>
<evidence type="ECO:0000256" key="9">
    <source>
        <dbReference type="PIRSR" id="PIRSR500134-1"/>
    </source>
</evidence>
<feature type="binding site" evidence="10">
    <location>
        <begin position="264"/>
        <end position="268"/>
    </location>
    <ligand>
        <name>substrate</name>
    </ligand>
</feature>
<keyword evidence="5 8" id="KW-0560">Oxidoreductase</keyword>
<dbReference type="AlphaFoldDB" id="A0A916LI78"/>
<evidence type="ECO:0000313" key="14">
    <source>
        <dbReference type="Proteomes" id="UP000243105"/>
    </source>
</evidence>
<feature type="binding site" evidence="10">
    <location>
        <position position="219"/>
    </location>
    <ligand>
        <name>substrate</name>
    </ligand>
</feature>
<reference evidence="13 14" key="1">
    <citation type="submission" date="2015-11" db="EMBL/GenBank/DDBJ databases">
        <authorList>
            <person name="Varghese N."/>
        </authorList>
    </citation>
    <scope>NUCLEOTIDE SEQUENCE [LARGE SCALE GENOMIC DNA]</scope>
    <source>
        <strain evidence="13 14">JGI-25</strain>
    </source>
</reference>
<comment type="similarity">
    <text evidence="2 8">Belongs to the UDP-glucose/GDP-mannose dehydrogenase family.</text>
</comment>
<dbReference type="Pfam" id="PF00984">
    <property type="entry name" value="UDPG_MGDP_dh"/>
    <property type="match status" value="1"/>
</dbReference>
<dbReference type="Gene3D" id="3.40.50.720">
    <property type="entry name" value="NAD(P)-binding Rossmann-like Domain"/>
    <property type="match status" value="2"/>
</dbReference>
<proteinExistence type="inferred from homology"/>
<dbReference type="GO" id="GO:0051287">
    <property type="term" value="F:NAD binding"/>
    <property type="evidence" value="ECO:0007669"/>
    <property type="project" value="InterPro"/>
</dbReference>
<feature type="binding site" evidence="11">
    <location>
        <position position="86"/>
    </location>
    <ligand>
        <name>NAD(+)</name>
        <dbReference type="ChEBI" id="CHEBI:57540"/>
    </ligand>
</feature>
<dbReference type="InterPro" id="IPR036291">
    <property type="entry name" value="NAD(P)-bd_dom_sf"/>
</dbReference>
<sequence>MNISIIGTGYVGLVTGACFAESGNNVICMDIDKEKINKLKKGIVPIYEPGLDEIVRKNLNTGRLKFTTDLEYAVRNSEIIFLCLPTPPGKDGDADLGILFSVVKNIAKILRGLAKGEKNQLKKLIVSKSTVPVGTADKIKEMLNKELGKYSDKIDLYVASNPEFLKEGNAVQDFMFPDRVVIGVNDGEAEKILRELYEPFVRTGAPILVMDTRSAEMVKYTANAFLAMRISFMNEMANLCEKLGADVEKVRIAIGYDNRIGPRFLFPGVGWGGSCFPKDIKALMKMGEKNGVELKIVKSVYEVNERQKKLIVEKIKKHFGRELKDKKIAIWGLSFKPKTDDMREAPSIVIINELLKLGAKISAFDPVAVPNAKKIFGDKVKFAKNQYEALKNADALVLITEWQEFREPDFNYIKTLMRTPVVFDGRNIYNPEKLKKLGFTYYGIGRG</sequence>
<dbReference type="Pfam" id="PF03721">
    <property type="entry name" value="UDPG_MGDP_dh_N"/>
    <property type="match status" value="1"/>
</dbReference>
<dbReference type="SUPFAM" id="SSF51735">
    <property type="entry name" value="NAD(P)-binding Rossmann-fold domains"/>
    <property type="match status" value="1"/>
</dbReference>
<feature type="binding site" evidence="11">
    <location>
        <position position="278"/>
    </location>
    <ligand>
        <name>NAD(+)</name>
        <dbReference type="ChEBI" id="CHEBI:57540"/>
    </ligand>
</feature>
<dbReference type="RefSeq" id="WP_072263558.1">
    <property type="nucleotide sequence ID" value="NZ_CZVV01000009.1"/>
</dbReference>
<evidence type="ECO:0000259" key="12">
    <source>
        <dbReference type="SMART" id="SM00984"/>
    </source>
</evidence>
<dbReference type="EC" id="1.1.1.22" evidence="3 8"/>
<dbReference type="GO" id="GO:0003979">
    <property type="term" value="F:UDP-glucose 6-dehydrogenase activity"/>
    <property type="evidence" value="ECO:0007669"/>
    <property type="project" value="UniProtKB-EC"/>
</dbReference>
<evidence type="ECO:0000256" key="6">
    <source>
        <dbReference type="ARBA" id="ARBA00023027"/>
    </source>
</evidence>
<evidence type="ECO:0000256" key="8">
    <source>
        <dbReference type="PIRNR" id="PIRNR000124"/>
    </source>
</evidence>